<keyword evidence="4" id="KW-1185">Reference proteome</keyword>
<dbReference type="PANTHER" id="PTHR46421:SF1">
    <property type="entry name" value="PROGRAMMED CELL DEATH PROTEIN 2-LIKE"/>
    <property type="match status" value="1"/>
</dbReference>
<feature type="domain" description="Programmed cell death protein 2 C-terminal" evidence="2">
    <location>
        <begin position="237"/>
        <end position="342"/>
    </location>
</feature>
<organism evidence="3 4">
    <name type="scientific">Echeneis naucrates</name>
    <name type="common">Live sharksucker</name>
    <dbReference type="NCBI Taxonomy" id="173247"/>
    <lineage>
        <taxon>Eukaryota</taxon>
        <taxon>Metazoa</taxon>
        <taxon>Chordata</taxon>
        <taxon>Craniata</taxon>
        <taxon>Vertebrata</taxon>
        <taxon>Euteleostomi</taxon>
        <taxon>Actinopterygii</taxon>
        <taxon>Neopterygii</taxon>
        <taxon>Teleostei</taxon>
        <taxon>Neoteleostei</taxon>
        <taxon>Acanthomorphata</taxon>
        <taxon>Carangaria</taxon>
        <taxon>Carangiformes</taxon>
        <taxon>Echeneidae</taxon>
        <taxon>Echeneis</taxon>
    </lineage>
</organism>
<evidence type="ECO:0000259" key="2">
    <source>
        <dbReference type="Pfam" id="PF04194"/>
    </source>
</evidence>
<dbReference type="PANTHER" id="PTHR46421">
    <property type="entry name" value="PROGRAMMED CELL DEATH PROTEIN 2-LIKE"/>
    <property type="match status" value="1"/>
</dbReference>
<dbReference type="AlphaFoldDB" id="A0A665W0B0"/>
<dbReference type="GO" id="GO:0005737">
    <property type="term" value="C:cytoplasm"/>
    <property type="evidence" value="ECO:0007669"/>
    <property type="project" value="InterPro"/>
</dbReference>
<dbReference type="Proteomes" id="UP000472264">
    <property type="component" value="Chromosome 16"/>
</dbReference>
<reference evidence="3" key="1">
    <citation type="submission" date="2021-04" db="EMBL/GenBank/DDBJ databases">
        <authorList>
            <consortium name="Wellcome Sanger Institute Data Sharing"/>
        </authorList>
    </citation>
    <scope>NUCLEOTIDE SEQUENCE [LARGE SCALE GENOMIC DNA]</scope>
</reference>
<protein>
    <recommendedName>
        <fullName evidence="2">Programmed cell death protein 2 C-terminal domain-containing protein</fullName>
    </recommendedName>
</protein>
<evidence type="ECO:0000256" key="1">
    <source>
        <dbReference type="SAM" id="MobiDB-lite"/>
    </source>
</evidence>
<dbReference type="Ensembl" id="ENSENLT00000038329.1">
    <property type="protein sequence ID" value="ENSENLP00000037325.1"/>
    <property type="gene ID" value="ENSENLG00000016182.1"/>
</dbReference>
<dbReference type="CTD" id="84306"/>
<feature type="region of interest" description="Disordered" evidence="1">
    <location>
        <begin position="104"/>
        <end position="167"/>
    </location>
</feature>
<feature type="compositionally biased region" description="Low complexity" evidence="1">
    <location>
        <begin position="157"/>
        <end position="167"/>
    </location>
</feature>
<proteinExistence type="predicted"/>
<dbReference type="RefSeq" id="XP_029378985.1">
    <property type="nucleotide sequence ID" value="XM_029523125.1"/>
</dbReference>
<sequence>MASAPQEVNLIGVCDGELDPKKYRSSFLTNKVGGRPDWPPAVSPQAPRCGLCGAPSAHVVQVYCPLDASPYHRSLHLFACPAAECSGRSEGWRLLRSQCLESGAAAAGTPGRPAPPPEAPLSATDWCDAADDWGMEGQEGWGGGDTRAQQAEPQAEGSGLSSGLQSLSLGAAEDDGPVFRPFFISVVEESDLCGQQDLDHVQDLLRDYESREGAVAAVGQPDGGEEKYEKTGARHGDAVFSRFMKKVSLCPQQVLRYCHRGKPRFICRPPASMERLVPACGSCGGSRTFELQLMPALVSLLRRKDGGAEAELEFGTVLAYTCEKSCWTAGSGSALEEFCFVQADPDQQFFK</sequence>
<gene>
    <name evidence="3" type="primary">pdcd2l</name>
</gene>
<dbReference type="Pfam" id="PF04194">
    <property type="entry name" value="PDCD2_C"/>
    <property type="match status" value="1"/>
</dbReference>
<name>A0A665W0B0_ECHNA</name>
<dbReference type="InterPro" id="IPR007320">
    <property type="entry name" value="PDCD2_C"/>
</dbReference>
<dbReference type="GO" id="GO:0006915">
    <property type="term" value="P:apoptotic process"/>
    <property type="evidence" value="ECO:0007669"/>
    <property type="project" value="TreeGrafter"/>
</dbReference>
<reference evidence="3" key="3">
    <citation type="submission" date="2025-09" db="UniProtKB">
        <authorList>
            <consortium name="Ensembl"/>
        </authorList>
    </citation>
    <scope>IDENTIFICATION</scope>
</reference>
<dbReference type="InterPro" id="IPR052815">
    <property type="entry name" value="PDCD2-like_regulator"/>
</dbReference>
<dbReference type="OrthoDB" id="366284at2759"/>
<dbReference type="OMA" id="MPGPWAD"/>
<evidence type="ECO:0000313" key="4">
    <source>
        <dbReference type="Proteomes" id="UP000472264"/>
    </source>
</evidence>
<evidence type="ECO:0000313" key="3">
    <source>
        <dbReference type="Ensembl" id="ENSENLP00000037325.1"/>
    </source>
</evidence>
<accession>A0A665W0B0</accession>
<dbReference type="InParanoid" id="A0A665W0B0"/>
<reference evidence="3" key="2">
    <citation type="submission" date="2025-08" db="UniProtKB">
        <authorList>
            <consortium name="Ensembl"/>
        </authorList>
    </citation>
    <scope>IDENTIFICATION</scope>
</reference>
<dbReference type="GeneID" id="115056583"/>